<dbReference type="GO" id="GO:0016747">
    <property type="term" value="F:acyltransferase activity, transferring groups other than amino-acyl groups"/>
    <property type="evidence" value="ECO:0007669"/>
    <property type="project" value="InterPro"/>
</dbReference>
<keyword evidence="2" id="KW-0808">Transferase</keyword>
<feature type="domain" description="N-acetyltransferase" evidence="1">
    <location>
        <begin position="4"/>
        <end position="164"/>
    </location>
</feature>
<accession>A0A317YUS8</accession>
<dbReference type="PANTHER" id="PTHR43328:SF1">
    <property type="entry name" value="N-ACETYLTRANSFERASE DOMAIN-CONTAINING PROTEIN"/>
    <property type="match status" value="1"/>
</dbReference>
<dbReference type="PANTHER" id="PTHR43328">
    <property type="entry name" value="ACETYLTRANSFERASE-RELATED"/>
    <property type="match status" value="1"/>
</dbReference>
<name>A0A317YUS8_STAPS</name>
<comment type="caution">
    <text evidence="2">The sequence shown here is derived from an EMBL/GenBank/DDBJ whole genome shotgun (WGS) entry which is preliminary data.</text>
</comment>
<reference evidence="2 3" key="1">
    <citation type="journal article" date="2018" name="Vet. Microbiol.">
        <title>Clonal diversity and geographic distribution of methicillin-resistant Staphylococcus pseudintermedius from Australian animals: Discovery of novel sequence types.</title>
        <authorList>
            <person name="Worthing K.A."/>
            <person name="Abraham S."/>
            <person name="Coombs G.W."/>
            <person name="Pang S."/>
            <person name="Saputra S."/>
            <person name="Jordan D."/>
            <person name="Trott D.J."/>
            <person name="Norris J.M."/>
        </authorList>
    </citation>
    <scope>NUCLEOTIDE SEQUENCE [LARGE SCALE GENOMIC DNA]</scope>
    <source>
        <strain evidence="2 3">ST525 1</strain>
    </source>
</reference>
<dbReference type="Proteomes" id="UP000246800">
    <property type="component" value="Unassembled WGS sequence"/>
</dbReference>
<evidence type="ECO:0000313" key="3">
    <source>
        <dbReference type="Proteomes" id="UP000246800"/>
    </source>
</evidence>
<dbReference type="PROSITE" id="PS51186">
    <property type="entry name" value="GNAT"/>
    <property type="match status" value="1"/>
</dbReference>
<gene>
    <name evidence="2" type="ORF">DD902_01530</name>
</gene>
<protein>
    <submittedName>
        <fullName evidence="2">N-acetyltransferase</fullName>
    </submittedName>
</protein>
<dbReference type="CDD" id="cd04301">
    <property type="entry name" value="NAT_SF"/>
    <property type="match status" value="1"/>
</dbReference>
<sequence length="164" mass="18871">MENLKIVLADEADVDFLLDIYNDDFVNLVALQGGESSILKNDIKNTLKIFKEKGDEIFIIKQGEENVGMGMLYDIDYYNKNSRIGLALHKNYRDMGIGGKALEMIYKHAAKEMNMIKVYGEVYEMNSRCKKMLDKCGFVCEGELKKHKKLKDTFINVSIYSKFL</sequence>
<dbReference type="Pfam" id="PF00583">
    <property type="entry name" value="Acetyltransf_1"/>
    <property type="match status" value="1"/>
</dbReference>
<organism evidence="2 3">
    <name type="scientific">Staphylococcus pseudintermedius</name>
    <dbReference type="NCBI Taxonomy" id="283734"/>
    <lineage>
        <taxon>Bacteria</taxon>
        <taxon>Bacillati</taxon>
        <taxon>Bacillota</taxon>
        <taxon>Bacilli</taxon>
        <taxon>Bacillales</taxon>
        <taxon>Staphylococcaceae</taxon>
        <taxon>Staphylococcus</taxon>
        <taxon>Staphylococcus intermedius group</taxon>
    </lineage>
</organism>
<dbReference type="InterPro" id="IPR016181">
    <property type="entry name" value="Acyl_CoA_acyltransferase"/>
</dbReference>
<evidence type="ECO:0000313" key="2">
    <source>
        <dbReference type="EMBL" id="PWZ76722.1"/>
    </source>
</evidence>
<dbReference type="Gene3D" id="3.40.630.30">
    <property type="match status" value="1"/>
</dbReference>
<dbReference type="RefSeq" id="WP_070407458.1">
    <property type="nucleotide sequence ID" value="NZ_BAAFHX010000002.1"/>
</dbReference>
<dbReference type="EMBL" id="QEIT01000010">
    <property type="protein sequence ID" value="PWZ76722.1"/>
    <property type="molecule type" value="Genomic_DNA"/>
</dbReference>
<dbReference type="InterPro" id="IPR000182">
    <property type="entry name" value="GNAT_dom"/>
</dbReference>
<evidence type="ECO:0000259" key="1">
    <source>
        <dbReference type="PROSITE" id="PS51186"/>
    </source>
</evidence>
<dbReference type="SUPFAM" id="SSF55729">
    <property type="entry name" value="Acyl-CoA N-acyltransferases (Nat)"/>
    <property type="match status" value="1"/>
</dbReference>
<dbReference type="AlphaFoldDB" id="A0A317YUS8"/>
<proteinExistence type="predicted"/>